<comment type="caution">
    <text evidence="1">The sequence shown here is derived from an EMBL/GenBank/DDBJ whole genome shotgun (WGS) entry which is preliminary data.</text>
</comment>
<dbReference type="Gene3D" id="1.10.10.10">
    <property type="entry name" value="Winged helix-like DNA-binding domain superfamily/Winged helix DNA-binding domain"/>
    <property type="match status" value="1"/>
</dbReference>
<dbReference type="STRING" id="1423806.FD15_GL000737"/>
<dbReference type="InterPro" id="IPR036390">
    <property type="entry name" value="WH_DNA-bd_sf"/>
</dbReference>
<reference evidence="1 2" key="1">
    <citation type="journal article" date="2015" name="Genome Announc.">
        <title>Expanding the biotechnology potential of lactobacilli through comparative genomics of 213 strains and associated genera.</title>
        <authorList>
            <person name="Sun Z."/>
            <person name="Harris H.M."/>
            <person name="McCann A."/>
            <person name="Guo C."/>
            <person name="Argimon S."/>
            <person name="Zhang W."/>
            <person name="Yang X."/>
            <person name="Jeffery I.B."/>
            <person name="Cooney J.C."/>
            <person name="Kagawa T.F."/>
            <person name="Liu W."/>
            <person name="Song Y."/>
            <person name="Salvetti E."/>
            <person name="Wrobel A."/>
            <person name="Rasinkangas P."/>
            <person name="Parkhill J."/>
            <person name="Rea M.C."/>
            <person name="O'Sullivan O."/>
            <person name="Ritari J."/>
            <person name="Douillard F.P."/>
            <person name="Paul Ross R."/>
            <person name="Yang R."/>
            <person name="Briner A.E."/>
            <person name="Felis G.E."/>
            <person name="de Vos W.M."/>
            <person name="Barrangou R."/>
            <person name="Klaenhammer T.R."/>
            <person name="Caufield P.W."/>
            <person name="Cui Y."/>
            <person name="Zhang H."/>
            <person name="O'Toole P.W."/>
        </authorList>
    </citation>
    <scope>NUCLEOTIDE SEQUENCE [LARGE SCALE GENOMIC DNA]</scope>
    <source>
        <strain evidence="1 2">DSM 21376</strain>
    </source>
</reference>
<dbReference type="eggNOG" id="COG1959">
    <property type="taxonomic scope" value="Bacteria"/>
</dbReference>
<dbReference type="InterPro" id="IPR030489">
    <property type="entry name" value="TR_Rrf2-type_CS"/>
</dbReference>
<gene>
    <name evidence="1" type="ORF">FD15_GL000737</name>
</gene>
<dbReference type="InterPro" id="IPR000944">
    <property type="entry name" value="Tscrpt_reg_Rrf2"/>
</dbReference>
<dbReference type="GO" id="GO:0005829">
    <property type="term" value="C:cytosol"/>
    <property type="evidence" value="ECO:0007669"/>
    <property type="project" value="TreeGrafter"/>
</dbReference>
<dbReference type="OrthoDB" id="9808360at2"/>
<keyword evidence="2" id="KW-1185">Reference proteome</keyword>
<dbReference type="InterPro" id="IPR036388">
    <property type="entry name" value="WH-like_DNA-bd_sf"/>
</dbReference>
<dbReference type="Pfam" id="PF02082">
    <property type="entry name" value="Rrf2"/>
    <property type="match status" value="1"/>
</dbReference>
<evidence type="ECO:0000313" key="1">
    <source>
        <dbReference type="EMBL" id="KRN07458.1"/>
    </source>
</evidence>
<dbReference type="EMBL" id="AYZF01000002">
    <property type="protein sequence ID" value="KRN07458.1"/>
    <property type="molecule type" value="Genomic_DNA"/>
</dbReference>
<dbReference type="GO" id="GO:0003700">
    <property type="term" value="F:DNA-binding transcription factor activity"/>
    <property type="evidence" value="ECO:0007669"/>
    <property type="project" value="TreeGrafter"/>
</dbReference>
<proteinExistence type="predicted"/>
<accession>A0A023CYE3</accession>
<dbReference type="RefSeq" id="WP_034989206.1">
    <property type="nucleotide sequence ID" value="NZ_AYZF01000002.1"/>
</dbReference>
<dbReference type="AlphaFoldDB" id="A0A023CYE3"/>
<sequence>MQLTKGFEQAACIIALLATQDRKVPLSSQMIHQRISGSQTYLQKVLRKLVVAGLITSVSGNSGGFSLARDPKEITLLQIVDATEGKIQSYPDLGFIDLVFKDFQPISQEAKQVMNGIFHQADRRWCQYLGEQTVYQVISKTLGKEEIPLVDWNNPDLTESDVIPKQT</sequence>
<dbReference type="PANTHER" id="PTHR33221:SF9">
    <property type="entry name" value="RRF2 FAMILY PROTEIN"/>
    <property type="match status" value="1"/>
</dbReference>
<name>A0A023CYE3_9LACO</name>
<dbReference type="PATRIC" id="fig|1423806.3.peg.749"/>
<dbReference type="PROSITE" id="PS01332">
    <property type="entry name" value="HTH_RRF2_1"/>
    <property type="match status" value="1"/>
</dbReference>
<dbReference type="Proteomes" id="UP000050961">
    <property type="component" value="Unassembled WGS sequence"/>
</dbReference>
<dbReference type="SUPFAM" id="SSF46785">
    <property type="entry name" value="Winged helix' DNA-binding domain"/>
    <property type="match status" value="1"/>
</dbReference>
<dbReference type="PROSITE" id="PS51197">
    <property type="entry name" value="HTH_RRF2_2"/>
    <property type="match status" value="1"/>
</dbReference>
<organism evidence="1 2">
    <name type="scientific">Liquorilactobacillus sucicola DSM 21376 = JCM 15457</name>
    <dbReference type="NCBI Taxonomy" id="1423806"/>
    <lineage>
        <taxon>Bacteria</taxon>
        <taxon>Bacillati</taxon>
        <taxon>Bacillota</taxon>
        <taxon>Bacilli</taxon>
        <taxon>Lactobacillales</taxon>
        <taxon>Lactobacillaceae</taxon>
        <taxon>Liquorilactobacillus</taxon>
    </lineage>
</organism>
<dbReference type="NCBIfam" id="TIGR00738">
    <property type="entry name" value="rrf2_super"/>
    <property type="match status" value="1"/>
</dbReference>
<evidence type="ECO:0000313" key="2">
    <source>
        <dbReference type="Proteomes" id="UP000050961"/>
    </source>
</evidence>
<dbReference type="PANTHER" id="PTHR33221">
    <property type="entry name" value="WINGED HELIX-TURN-HELIX TRANSCRIPTIONAL REGULATOR, RRF2 FAMILY"/>
    <property type="match status" value="1"/>
</dbReference>
<protein>
    <submittedName>
        <fullName evidence="1">Rrf2 family transcriptional regulator</fullName>
    </submittedName>
</protein>